<accession>A0AAV5U8M6</accession>
<reference evidence="1" key="1">
    <citation type="submission" date="2023-10" db="EMBL/GenBank/DDBJ databases">
        <title>Genome assembly of Pristionchus species.</title>
        <authorList>
            <person name="Yoshida K."/>
            <person name="Sommer R.J."/>
        </authorList>
    </citation>
    <scope>NUCLEOTIDE SEQUENCE</scope>
    <source>
        <strain evidence="1">RS0144</strain>
    </source>
</reference>
<name>A0AAV5U8M6_9BILA</name>
<organism evidence="1 2">
    <name type="scientific">Pristionchus entomophagus</name>
    <dbReference type="NCBI Taxonomy" id="358040"/>
    <lineage>
        <taxon>Eukaryota</taxon>
        <taxon>Metazoa</taxon>
        <taxon>Ecdysozoa</taxon>
        <taxon>Nematoda</taxon>
        <taxon>Chromadorea</taxon>
        <taxon>Rhabditida</taxon>
        <taxon>Rhabditina</taxon>
        <taxon>Diplogasteromorpha</taxon>
        <taxon>Diplogasteroidea</taxon>
        <taxon>Neodiplogasteridae</taxon>
        <taxon>Pristionchus</taxon>
    </lineage>
</organism>
<dbReference type="PANTHER" id="PTHR47533">
    <property type="entry name" value="PROTEIN CBG21859"/>
    <property type="match status" value="1"/>
</dbReference>
<dbReference type="InterPro" id="IPR029058">
    <property type="entry name" value="AB_hydrolase_fold"/>
</dbReference>
<dbReference type="Pfam" id="PF06342">
    <property type="entry name" value="DUF1057"/>
    <property type="match status" value="1"/>
</dbReference>
<dbReference type="Gene3D" id="3.40.50.1820">
    <property type="entry name" value="alpha/beta hydrolase"/>
    <property type="match status" value="1"/>
</dbReference>
<protein>
    <recommendedName>
        <fullName evidence="3">Hydrolase</fullName>
    </recommendedName>
</protein>
<sequence>TYRTRLNFSCGDRKLSMDTIYQDTAPSGSPLATVIALHGSPGSHKDFKNVTPHLEQAGARVIGVNYPGFGHTEDSNELLHTNEERNAFVQALIDRLGLVERIIFLGHSRGCENALELAVTNTDKCLGVVIANPFGLRLNKAIRPRWKIDNIRYYHENYPWLRGPMEWTPLYRYYRLVGLRLNSGKIAVNAVKSLTNTYLERQKENIDKINDNDDLRLLLFYSGKDHLIETEISEEYAAAFKDLSHMVCDNSAEEDTVASEIERSFLSDSSRRISVAFPDDNHFAQKHRAKLIARGVVTIAKSTAKASM</sequence>
<dbReference type="Proteomes" id="UP001432027">
    <property type="component" value="Unassembled WGS sequence"/>
</dbReference>
<comment type="caution">
    <text evidence="1">The sequence shown here is derived from an EMBL/GenBank/DDBJ whole genome shotgun (WGS) entry which is preliminary data.</text>
</comment>
<dbReference type="InterPro" id="IPR010463">
    <property type="entry name" value="DUF1057"/>
</dbReference>
<gene>
    <name evidence="1" type="ORF">PENTCL1PPCAC_24899</name>
</gene>
<evidence type="ECO:0000313" key="1">
    <source>
        <dbReference type="EMBL" id="GMT02725.1"/>
    </source>
</evidence>
<dbReference type="PANTHER" id="PTHR47533:SF6">
    <property type="entry name" value="PROTEIN CBG08091"/>
    <property type="match status" value="1"/>
</dbReference>
<evidence type="ECO:0000313" key="2">
    <source>
        <dbReference type="Proteomes" id="UP001432027"/>
    </source>
</evidence>
<proteinExistence type="predicted"/>
<keyword evidence="2" id="KW-1185">Reference proteome</keyword>
<dbReference type="SUPFAM" id="SSF53474">
    <property type="entry name" value="alpha/beta-Hydrolases"/>
    <property type="match status" value="1"/>
</dbReference>
<dbReference type="AlphaFoldDB" id="A0AAV5U8M6"/>
<dbReference type="EMBL" id="BTSX01000006">
    <property type="protein sequence ID" value="GMT02725.1"/>
    <property type="molecule type" value="Genomic_DNA"/>
</dbReference>
<feature type="non-terminal residue" evidence="1">
    <location>
        <position position="1"/>
    </location>
</feature>
<evidence type="ECO:0008006" key="3">
    <source>
        <dbReference type="Google" id="ProtNLM"/>
    </source>
</evidence>